<evidence type="ECO:0000313" key="2">
    <source>
        <dbReference type="Proteomes" id="UP000217199"/>
    </source>
</evidence>
<dbReference type="Proteomes" id="UP000217199">
    <property type="component" value="Unassembled WGS sequence"/>
</dbReference>
<accession>A0A286UJ25</accession>
<evidence type="ECO:0000313" key="1">
    <source>
        <dbReference type="EMBL" id="PAV19474.1"/>
    </source>
</evidence>
<proteinExistence type="predicted"/>
<sequence>MPKDTMTKAIRKNRADIISQVTKQPTRGLLPLPLSELESRFCHIEHGNGDSREQSECYANKKLTEAHYKPKSGESVLVRTRTPNTWALGKVEKSARPQTLTNGSLGYLVYYKVNNHKMRRYCSPVDGEIIPDNIYYQDLLKREGCILIKPTS</sequence>
<dbReference type="AlphaFoldDB" id="A0A286UJ25"/>
<dbReference type="EMBL" id="NBII01000004">
    <property type="protein sequence ID" value="PAV19474.1"/>
    <property type="molecule type" value="Genomic_DNA"/>
</dbReference>
<name>A0A286UJ25_9AGAM</name>
<dbReference type="InParanoid" id="A0A286UJ25"/>
<protein>
    <submittedName>
        <fullName evidence="1">Uncharacterized protein</fullName>
    </submittedName>
</protein>
<organism evidence="1 2">
    <name type="scientific">Pyrrhoderma noxium</name>
    <dbReference type="NCBI Taxonomy" id="2282107"/>
    <lineage>
        <taxon>Eukaryota</taxon>
        <taxon>Fungi</taxon>
        <taxon>Dikarya</taxon>
        <taxon>Basidiomycota</taxon>
        <taxon>Agaricomycotina</taxon>
        <taxon>Agaricomycetes</taxon>
        <taxon>Hymenochaetales</taxon>
        <taxon>Hymenochaetaceae</taxon>
        <taxon>Pyrrhoderma</taxon>
    </lineage>
</organism>
<reference evidence="1 2" key="1">
    <citation type="journal article" date="2017" name="Mol. Ecol.">
        <title>Comparative and population genomic landscape of Phellinus noxius: A hypervariable fungus causing root rot in trees.</title>
        <authorList>
            <person name="Chung C.L."/>
            <person name="Lee T.J."/>
            <person name="Akiba M."/>
            <person name="Lee H.H."/>
            <person name="Kuo T.H."/>
            <person name="Liu D."/>
            <person name="Ke H.M."/>
            <person name="Yokoi T."/>
            <person name="Roa M.B."/>
            <person name="Lu M.J."/>
            <person name="Chang Y.Y."/>
            <person name="Ann P.J."/>
            <person name="Tsai J.N."/>
            <person name="Chen C.Y."/>
            <person name="Tzean S.S."/>
            <person name="Ota Y."/>
            <person name="Hattori T."/>
            <person name="Sahashi N."/>
            <person name="Liou R.F."/>
            <person name="Kikuchi T."/>
            <person name="Tsai I.J."/>
        </authorList>
    </citation>
    <scope>NUCLEOTIDE SEQUENCE [LARGE SCALE GENOMIC DNA]</scope>
    <source>
        <strain evidence="1 2">FFPRI411160</strain>
    </source>
</reference>
<comment type="caution">
    <text evidence="1">The sequence shown here is derived from an EMBL/GenBank/DDBJ whole genome shotgun (WGS) entry which is preliminary data.</text>
</comment>
<keyword evidence="2" id="KW-1185">Reference proteome</keyword>
<dbReference type="OrthoDB" id="3205170at2759"/>
<gene>
    <name evidence="1" type="ORF">PNOK_0440800</name>
</gene>